<dbReference type="AlphaFoldDB" id="A0A8K2A6G1"/>
<dbReference type="SMART" id="SM00320">
    <property type="entry name" value="WD40"/>
    <property type="match status" value="5"/>
</dbReference>
<protein>
    <recommendedName>
        <fullName evidence="4">Anaphase-promoting complex subunit 4 WD40 domain-containing protein</fullName>
    </recommendedName>
</protein>
<dbReference type="Gene3D" id="2.130.10.10">
    <property type="entry name" value="YVTN repeat-like/Quinoprotein amine dehydrogenase"/>
    <property type="match status" value="2"/>
</dbReference>
<feature type="transmembrane region" description="Helical" evidence="1">
    <location>
        <begin position="7"/>
        <end position="27"/>
    </location>
</feature>
<dbReference type="InterPro" id="IPR001680">
    <property type="entry name" value="WD40_rpt"/>
</dbReference>
<proteinExistence type="predicted"/>
<evidence type="ECO:0008006" key="4">
    <source>
        <dbReference type="Google" id="ProtNLM"/>
    </source>
</evidence>
<dbReference type="SUPFAM" id="SSF50998">
    <property type="entry name" value="Quinoprotein alcohol dehydrogenase-like"/>
    <property type="match status" value="1"/>
</dbReference>
<dbReference type="Proteomes" id="UP000607397">
    <property type="component" value="Unassembled WGS sequence"/>
</dbReference>
<dbReference type="InterPro" id="IPR011047">
    <property type="entry name" value="Quinoprotein_ADH-like_sf"/>
</dbReference>
<keyword evidence="1" id="KW-1133">Transmembrane helix</keyword>
<evidence type="ECO:0000256" key="1">
    <source>
        <dbReference type="SAM" id="Phobius"/>
    </source>
</evidence>
<sequence length="363" mass="39916">MPKRIAAIVLIATVIILVNWGIFYVFAPIQPIATIQAHSEPIEAIHFSPDGDLITTVPNLTLRGANRWNYGGSTKTEAMWGVEGATTVKQWHWQTATPVQDFSDPLGLSNNLVFSPSLGILASQTKIIHLWEVASGRLLAELDDSDLQLVDFDHAQARLFTTTGSTVQQWNATTGDRQQTLTMDQGQVSLLAFSANGHILAAGHHHFVQVWNLETAEILQTLNISSPDEVRALALSPNGDRLAIDQGNRLVLMNVITGRSIASVSYSDWLPNLRRLWLDLSWTSGTLAFSPDGNRLALRVGSDIWLMRGSNGRVMRKIKLEPKTSGQGVPRTLTFSPDGRLLAMGDYGGSLHLWQLPQALLLF</sequence>
<comment type="caution">
    <text evidence="2">The sequence shown here is derived from an EMBL/GenBank/DDBJ whole genome shotgun (WGS) entry which is preliminary data.</text>
</comment>
<evidence type="ECO:0000313" key="2">
    <source>
        <dbReference type="EMBL" id="NCJ05150.1"/>
    </source>
</evidence>
<dbReference type="PANTHER" id="PTHR19879">
    <property type="entry name" value="TRANSCRIPTION INITIATION FACTOR TFIID"/>
    <property type="match status" value="1"/>
</dbReference>
<keyword evidence="3" id="KW-1185">Reference proteome</keyword>
<dbReference type="PANTHER" id="PTHR19879:SF9">
    <property type="entry name" value="TRANSCRIPTION INITIATION FACTOR TFIID SUBUNIT 5"/>
    <property type="match status" value="1"/>
</dbReference>
<dbReference type="Pfam" id="PF00400">
    <property type="entry name" value="WD40"/>
    <property type="match status" value="2"/>
</dbReference>
<organism evidence="2 3">
    <name type="scientific">Petrachloros mirabilis ULC683</name>
    <dbReference type="NCBI Taxonomy" id="2781853"/>
    <lineage>
        <taxon>Bacteria</taxon>
        <taxon>Bacillati</taxon>
        <taxon>Cyanobacteriota</taxon>
        <taxon>Cyanophyceae</taxon>
        <taxon>Synechococcales</taxon>
        <taxon>Petrachlorosaceae</taxon>
        <taxon>Petrachloros</taxon>
        <taxon>Petrachloros mirabilis</taxon>
    </lineage>
</organism>
<evidence type="ECO:0000313" key="3">
    <source>
        <dbReference type="Proteomes" id="UP000607397"/>
    </source>
</evidence>
<dbReference type="InterPro" id="IPR015943">
    <property type="entry name" value="WD40/YVTN_repeat-like_dom_sf"/>
</dbReference>
<gene>
    <name evidence="2" type="ORF">GS597_01170</name>
</gene>
<name>A0A8K2A6G1_9CYAN</name>
<keyword evidence="1" id="KW-0472">Membrane</keyword>
<accession>A0A8K2A6G1</accession>
<keyword evidence="1" id="KW-0812">Transmembrane</keyword>
<dbReference type="EMBL" id="WVIC01000002">
    <property type="protein sequence ID" value="NCJ05150.1"/>
    <property type="molecule type" value="Genomic_DNA"/>
</dbReference>
<dbReference type="RefSeq" id="WP_161823632.1">
    <property type="nucleotide sequence ID" value="NZ_WVIC01000002.1"/>
</dbReference>
<reference evidence="2" key="1">
    <citation type="submission" date="2019-12" db="EMBL/GenBank/DDBJ databases">
        <title>High-Quality draft genome sequences of three cyanobacteria isolated from the limestone walls of the Old Cathedral of Coimbra.</title>
        <authorList>
            <person name="Tiago I."/>
            <person name="Soares F."/>
            <person name="Portugal A."/>
        </authorList>
    </citation>
    <scope>NUCLEOTIDE SEQUENCE [LARGE SCALE GENOMIC DNA]</scope>
    <source>
        <strain evidence="2">C</strain>
    </source>
</reference>